<dbReference type="InterPro" id="IPR025396">
    <property type="entry name" value="DUF4302"/>
</dbReference>
<dbReference type="PROSITE" id="PS51257">
    <property type="entry name" value="PROKAR_LIPOPROTEIN"/>
    <property type="match status" value="1"/>
</dbReference>
<keyword evidence="2" id="KW-1185">Reference proteome</keyword>
<organism evidence="1 2">
    <name type="scientific">Pedobacter insulae</name>
    <dbReference type="NCBI Taxonomy" id="414048"/>
    <lineage>
        <taxon>Bacteria</taxon>
        <taxon>Pseudomonadati</taxon>
        <taxon>Bacteroidota</taxon>
        <taxon>Sphingobacteriia</taxon>
        <taxon>Sphingobacteriales</taxon>
        <taxon>Sphingobacteriaceae</taxon>
        <taxon>Pedobacter</taxon>
    </lineage>
</organism>
<dbReference type="OrthoDB" id="707849at2"/>
<reference evidence="1 2" key="1">
    <citation type="submission" date="2016-10" db="EMBL/GenBank/DDBJ databases">
        <authorList>
            <person name="de Groot N.N."/>
        </authorList>
    </citation>
    <scope>NUCLEOTIDE SEQUENCE [LARGE SCALE GENOMIC DNA]</scope>
    <source>
        <strain evidence="1 2">DSM 18684</strain>
    </source>
</reference>
<evidence type="ECO:0000313" key="1">
    <source>
        <dbReference type="EMBL" id="SFG63516.1"/>
    </source>
</evidence>
<evidence type="ECO:0008006" key="3">
    <source>
        <dbReference type="Google" id="ProtNLM"/>
    </source>
</evidence>
<evidence type="ECO:0000313" key="2">
    <source>
        <dbReference type="Proteomes" id="UP000199666"/>
    </source>
</evidence>
<name>A0A1I2TM34_9SPHI</name>
<sequence>MKKLIILCTVLLVLTGCKESEILIFDEKPEVRLTQSITEVRTNLLSSANGWIATLPTQAGGGYGFYMNFDANENVKMYADLNTNSIGTSMASTYRLKTVLGTELIFDTFNYISMLADPVPAVFGGAAGSGFKSDLEFLHLRSTADSMIFKGKKYGQTLAMVKATAAQKAAYEAGGYKTAIDKVNGFFIGIKNPYIETGGGAQLAKIGVSINTTNSLTLGKRIELSGLAPSGEVLAGTGKFAYTLNGIDLLGTGLLINGVKMVKVTFKDNATMAFYDDHGVEYVIKSNPTPLTPLAALFGFPTTFPYKRITIPNTGLVAGVNSEFTAVYNQMLALFISSGRAVVSTAFILSSNSTFTVEVNYTSGSSAFVASAAYTYTKVGDIITLGDNPIPNVNWPTRAAQIKPLADYMLTGPFKIDWVVSSNPAVTNIGGLYRTGNSNSFIYGQL</sequence>
<protein>
    <recommendedName>
        <fullName evidence="3">DUF4302 domain-containing protein</fullName>
    </recommendedName>
</protein>
<dbReference type="STRING" id="414048.SAMN04489864_101376"/>
<dbReference type="RefSeq" id="WP_090991851.1">
    <property type="nucleotide sequence ID" value="NZ_FOPP01000001.1"/>
</dbReference>
<dbReference type="Proteomes" id="UP000199666">
    <property type="component" value="Unassembled WGS sequence"/>
</dbReference>
<dbReference type="AlphaFoldDB" id="A0A1I2TM34"/>
<dbReference type="EMBL" id="FOPP01000001">
    <property type="protein sequence ID" value="SFG63516.1"/>
    <property type="molecule type" value="Genomic_DNA"/>
</dbReference>
<dbReference type="Pfam" id="PF14135">
    <property type="entry name" value="DUF4302"/>
    <property type="match status" value="1"/>
</dbReference>
<accession>A0A1I2TM34</accession>
<proteinExistence type="predicted"/>
<gene>
    <name evidence="1" type="ORF">SAMN04489864_101376</name>
</gene>